<reference evidence="2" key="1">
    <citation type="submission" date="2023-02" db="EMBL/GenBank/DDBJ databases">
        <title>Gut commensal Christensenella minuta modulates host metabolism via a new class of secondary bile acids.</title>
        <authorList>
            <person name="Liu C."/>
        </authorList>
    </citation>
    <scope>NUCLEOTIDE SEQUENCE</scope>
    <source>
        <strain evidence="2">CA70</strain>
    </source>
</reference>
<name>A0AAU8A7F5_9FIRM</name>
<dbReference type="NCBIfam" id="TIGR01598">
    <property type="entry name" value="holin_phiLC3"/>
    <property type="match status" value="1"/>
</dbReference>
<evidence type="ECO:0000313" key="2">
    <source>
        <dbReference type="EMBL" id="XCC61798.1"/>
    </source>
</evidence>
<keyword evidence="1" id="KW-0472">Membrane</keyword>
<dbReference type="RefSeq" id="WP_079546104.1">
    <property type="nucleotide sequence ID" value="NZ_CP117826.1"/>
</dbReference>
<protein>
    <submittedName>
        <fullName evidence="2">Phage holin</fullName>
    </submittedName>
</protein>
<gene>
    <name evidence="2" type="ORF">PUP29_09695</name>
</gene>
<feature type="transmembrane region" description="Helical" evidence="1">
    <location>
        <begin position="55"/>
        <end position="73"/>
    </location>
</feature>
<dbReference type="InterPro" id="IPR006485">
    <property type="entry name" value="Phage-like_holin"/>
</dbReference>
<accession>A0AAU8A7F5</accession>
<dbReference type="Pfam" id="PF04531">
    <property type="entry name" value="Phage_holin_1"/>
    <property type="match status" value="1"/>
</dbReference>
<dbReference type="EMBL" id="CP117826">
    <property type="protein sequence ID" value="XCC61798.1"/>
    <property type="molecule type" value="Genomic_DNA"/>
</dbReference>
<dbReference type="AlphaFoldDB" id="A0AAU8A7F5"/>
<keyword evidence="1" id="KW-1133">Transmembrane helix</keyword>
<sequence length="94" mass="10330">MSKINWKVRAKSPQFWIGLIGVVLSPVLAYLGLGFEDLTTWDSVANVFVQFFTNPYLIGTAVMAVLSFIGVLTDPTTKGITDSEQAQEYTEPKG</sequence>
<organism evidence="2">
    <name type="scientific">Christensenella massiliensis</name>
    <dbReference type="NCBI Taxonomy" id="1805714"/>
    <lineage>
        <taxon>Bacteria</taxon>
        <taxon>Bacillati</taxon>
        <taxon>Bacillota</taxon>
        <taxon>Clostridia</taxon>
        <taxon>Christensenellales</taxon>
        <taxon>Christensenellaceae</taxon>
        <taxon>Christensenella</taxon>
    </lineage>
</organism>
<feature type="transmembrane region" description="Helical" evidence="1">
    <location>
        <begin position="15"/>
        <end position="35"/>
    </location>
</feature>
<evidence type="ECO:0000256" key="1">
    <source>
        <dbReference type="SAM" id="Phobius"/>
    </source>
</evidence>
<keyword evidence="1" id="KW-0812">Transmembrane</keyword>
<proteinExistence type="predicted"/>